<dbReference type="Proteomes" id="UP000635606">
    <property type="component" value="Unassembled WGS sequence"/>
</dbReference>
<organism evidence="5 6">
    <name type="scientific">Virgisporangium ochraceum</name>
    <dbReference type="NCBI Taxonomy" id="65505"/>
    <lineage>
        <taxon>Bacteria</taxon>
        <taxon>Bacillati</taxon>
        <taxon>Actinomycetota</taxon>
        <taxon>Actinomycetes</taxon>
        <taxon>Micromonosporales</taxon>
        <taxon>Micromonosporaceae</taxon>
        <taxon>Virgisporangium</taxon>
    </lineage>
</organism>
<dbReference type="InterPro" id="IPR000671">
    <property type="entry name" value="Peptidase_A31"/>
</dbReference>
<dbReference type="GO" id="GO:0016485">
    <property type="term" value="P:protein processing"/>
    <property type="evidence" value="ECO:0007669"/>
    <property type="project" value="TreeGrafter"/>
</dbReference>
<name>A0A8J3ZXP7_9ACTN</name>
<comment type="similarity">
    <text evidence="1">Belongs to the peptidase A31 family.</text>
</comment>
<comment type="caution">
    <text evidence="5">The sequence shown here is derived from an EMBL/GenBank/DDBJ whole genome shotgun (WGS) entry which is preliminary data.</text>
</comment>
<evidence type="ECO:0000256" key="1">
    <source>
        <dbReference type="ARBA" id="ARBA00006814"/>
    </source>
</evidence>
<accession>A0A8J3ZXP7</accession>
<sequence>MNTRTVVIGIGNPFRRDDGAGPAVVDLLRGRLTGVEFVVCDGEPTTVIDAWTGAGRAVVVDATRTADGEAGRIHRFATGHPSATRAGITASHAADLGDTVALARALDRMPDTLLVYTVEVADVCYGTGMSPAVVAATGRLADDIAAVLG</sequence>
<keyword evidence="2" id="KW-0645">Protease</keyword>
<dbReference type="SUPFAM" id="SSF53163">
    <property type="entry name" value="HybD-like"/>
    <property type="match status" value="1"/>
</dbReference>
<evidence type="ECO:0000313" key="5">
    <source>
        <dbReference type="EMBL" id="GIJ71551.1"/>
    </source>
</evidence>
<dbReference type="NCBIfam" id="TIGR00072">
    <property type="entry name" value="hydrog_prot"/>
    <property type="match status" value="1"/>
</dbReference>
<keyword evidence="6" id="KW-1185">Reference proteome</keyword>
<evidence type="ECO:0000256" key="3">
    <source>
        <dbReference type="ARBA" id="ARBA00022750"/>
    </source>
</evidence>
<reference evidence="5" key="1">
    <citation type="submission" date="2021-01" db="EMBL/GenBank/DDBJ databases">
        <title>Whole genome shotgun sequence of Virgisporangium ochraceum NBRC 16418.</title>
        <authorList>
            <person name="Komaki H."/>
            <person name="Tamura T."/>
        </authorList>
    </citation>
    <scope>NUCLEOTIDE SEQUENCE</scope>
    <source>
        <strain evidence="5">NBRC 16418</strain>
    </source>
</reference>
<dbReference type="GO" id="GO:0004190">
    <property type="term" value="F:aspartic-type endopeptidase activity"/>
    <property type="evidence" value="ECO:0007669"/>
    <property type="project" value="UniProtKB-KW"/>
</dbReference>
<keyword evidence="4" id="KW-0378">Hydrolase</keyword>
<dbReference type="InterPro" id="IPR023430">
    <property type="entry name" value="Pept_HybD-like_dom_sf"/>
</dbReference>
<evidence type="ECO:0000256" key="2">
    <source>
        <dbReference type="ARBA" id="ARBA00022670"/>
    </source>
</evidence>
<dbReference type="RefSeq" id="WP_203931411.1">
    <property type="nucleotide sequence ID" value="NZ_BOPH01000088.1"/>
</dbReference>
<evidence type="ECO:0000313" key="6">
    <source>
        <dbReference type="Proteomes" id="UP000635606"/>
    </source>
</evidence>
<proteinExistence type="inferred from homology"/>
<gene>
    <name evidence="5" type="ORF">Voc01_064680</name>
</gene>
<evidence type="ECO:0000256" key="4">
    <source>
        <dbReference type="ARBA" id="ARBA00022801"/>
    </source>
</evidence>
<dbReference type="PANTHER" id="PTHR30302:SF1">
    <property type="entry name" value="HYDROGENASE 2 MATURATION PROTEASE"/>
    <property type="match status" value="1"/>
</dbReference>
<dbReference type="GO" id="GO:0008047">
    <property type="term" value="F:enzyme activator activity"/>
    <property type="evidence" value="ECO:0007669"/>
    <property type="project" value="InterPro"/>
</dbReference>
<dbReference type="CDD" id="cd00518">
    <property type="entry name" value="H2MP"/>
    <property type="match status" value="1"/>
</dbReference>
<dbReference type="AlphaFoldDB" id="A0A8J3ZXP7"/>
<keyword evidence="3" id="KW-0064">Aspartyl protease</keyword>
<dbReference type="PANTHER" id="PTHR30302">
    <property type="entry name" value="HYDROGENASE 1 MATURATION PROTEASE"/>
    <property type="match status" value="1"/>
</dbReference>
<protein>
    <submittedName>
        <fullName evidence="5">Peptidase M52</fullName>
    </submittedName>
</protein>
<dbReference type="EMBL" id="BOPH01000088">
    <property type="protein sequence ID" value="GIJ71551.1"/>
    <property type="molecule type" value="Genomic_DNA"/>
</dbReference>
<dbReference type="Gene3D" id="3.40.50.1450">
    <property type="entry name" value="HybD-like"/>
    <property type="match status" value="1"/>
</dbReference>